<keyword evidence="1" id="KW-1133">Transmembrane helix</keyword>
<feature type="transmembrane region" description="Helical" evidence="1">
    <location>
        <begin position="158"/>
        <end position="177"/>
    </location>
</feature>
<keyword evidence="1" id="KW-0472">Membrane</keyword>
<feature type="transmembrane region" description="Helical" evidence="1">
    <location>
        <begin position="134"/>
        <end position="153"/>
    </location>
</feature>
<dbReference type="InterPro" id="IPR012507">
    <property type="entry name" value="YibE_F"/>
</dbReference>
<dbReference type="PANTHER" id="PTHR41771:SF1">
    <property type="entry name" value="MEMBRANE PROTEIN"/>
    <property type="match status" value="1"/>
</dbReference>
<feature type="transmembrane region" description="Helical" evidence="1">
    <location>
        <begin position="252"/>
        <end position="272"/>
    </location>
</feature>
<proteinExistence type="predicted"/>
<evidence type="ECO:0000256" key="1">
    <source>
        <dbReference type="SAM" id="Phobius"/>
    </source>
</evidence>
<evidence type="ECO:0000313" key="4">
    <source>
        <dbReference type="Proteomes" id="UP000034050"/>
    </source>
</evidence>
<evidence type="ECO:0000313" key="3">
    <source>
        <dbReference type="EMBL" id="KKS87345.1"/>
    </source>
</evidence>
<dbReference type="Pfam" id="PF07907">
    <property type="entry name" value="YibE_F"/>
    <property type="match status" value="1"/>
</dbReference>
<feature type="transmembrane region" description="Helical" evidence="1">
    <location>
        <begin position="212"/>
        <end position="232"/>
    </location>
</feature>
<dbReference type="AlphaFoldDB" id="A0A0G1CNJ9"/>
<accession>A0A0G1CNJ9</accession>
<feature type="transmembrane region" description="Helical" evidence="1">
    <location>
        <begin position="183"/>
        <end position="200"/>
    </location>
</feature>
<evidence type="ECO:0000256" key="2">
    <source>
        <dbReference type="SAM" id="SignalP"/>
    </source>
</evidence>
<organism evidence="3 4">
    <name type="scientific">Candidatus Gottesmanbacteria bacterium GW2011_GWB1_43_11</name>
    <dbReference type="NCBI Taxonomy" id="1618446"/>
    <lineage>
        <taxon>Bacteria</taxon>
        <taxon>Candidatus Gottesmaniibacteriota</taxon>
    </lineage>
</organism>
<dbReference type="STRING" id="1618446.UV61_C0002G0066"/>
<dbReference type="Proteomes" id="UP000034050">
    <property type="component" value="Unassembled WGS sequence"/>
</dbReference>
<feature type="signal peptide" evidence="2">
    <location>
        <begin position="1"/>
        <end position="29"/>
    </location>
</feature>
<dbReference type="PANTHER" id="PTHR41771">
    <property type="entry name" value="MEMBRANE PROTEIN-RELATED"/>
    <property type="match status" value="1"/>
</dbReference>
<comment type="caution">
    <text evidence="3">The sequence shown here is derived from an EMBL/GenBank/DDBJ whole genome shotgun (WGS) entry which is preliminary data.</text>
</comment>
<keyword evidence="1" id="KW-0812">Transmembrane</keyword>
<evidence type="ECO:0008006" key="5">
    <source>
        <dbReference type="Google" id="ProtNLM"/>
    </source>
</evidence>
<dbReference type="EMBL" id="LCFD01000002">
    <property type="protein sequence ID" value="KKS87345.1"/>
    <property type="molecule type" value="Genomic_DNA"/>
</dbReference>
<feature type="chain" id="PRO_5002536392" description="YibE/F family protein" evidence="2">
    <location>
        <begin position="30"/>
        <end position="388"/>
    </location>
</feature>
<protein>
    <recommendedName>
        <fullName evidence="5">YibE/F family protein</fullName>
    </recommendedName>
</protein>
<feature type="transmembrane region" description="Helical" evidence="1">
    <location>
        <begin position="310"/>
        <end position="333"/>
    </location>
</feature>
<keyword evidence="2" id="KW-0732">Signal</keyword>
<sequence>MTKTKILLFLISIFVFQSFIVSVSSTAFAEENQNPMIAPPISQSQDEILEAKVTKILEEKQIVVMDNKEQLYQKLEMMITRGSLTGRTIAVENGDLPTTYLQRYKVGDQLVLTYSRNFQGNDVYYITDYVRRDGLLLLFLIFVGVVILIGRWYGLTSLIGMAVSFLVIFKFILPQISSGRDPITVAISGSLFMVPVTFYLSHGINKKTTIAIIGTILSLVVTGILASLFVEITRLTGFVSEEANYLQVFQPGVINIKGLLLAGIIIGGLGVFDDITVSQSAIVAELKNASRHSTFVDLYSRAMKVGHDHIASMVNTLVLVYTGAALPLLLLFINNPRPFSEVINYEIIAEEIVRTLVASIGLVLAVPITTLLAAFIFARKSEERTKLK</sequence>
<gene>
    <name evidence="3" type="ORF">UV61_C0002G0066</name>
</gene>
<reference evidence="3 4" key="1">
    <citation type="journal article" date="2015" name="Nature">
        <title>rRNA introns, odd ribosomes, and small enigmatic genomes across a large radiation of phyla.</title>
        <authorList>
            <person name="Brown C.T."/>
            <person name="Hug L.A."/>
            <person name="Thomas B.C."/>
            <person name="Sharon I."/>
            <person name="Castelle C.J."/>
            <person name="Singh A."/>
            <person name="Wilkins M.J."/>
            <person name="Williams K.H."/>
            <person name="Banfield J.F."/>
        </authorList>
    </citation>
    <scope>NUCLEOTIDE SEQUENCE [LARGE SCALE GENOMIC DNA]</scope>
</reference>
<name>A0A0G1CNJ9_9BACT</name>
<feature type="transmembrane region" description="Helical" evidence="1">
    <location>
        <begin position="353"/>
        <end position="378"/>
    </location>
</feature>